<evidence type="ECO:0000313" key="3">
    <source>
        <dbReference type="Proteomes" id="UP000677228"/>
    </source>
</evidence>
<dbReference type="EMBL" id="CAJOBA010005163">
    <property type="protein sequence ID" value="CAF3734936.1"/>
    <property type="molecule type" value="Genomic_DNA"/>
</dbReference>
<accession>A0A8S2DGN5</accession>
<reference evidence="1" key="1">
    <citation type="submission" date="2021-02" db="EMBL/GenBank/DDBJ databases">
        <authorList>
            <person name="Nowell W R."/>
        </authorList>
    </citation>
    <scope>NUCLEOTIDE SEQUENCE</scope>
</reference>
<evidence type="ECO:0000313" key="1">
    <source>
        <dbReference type="EMBL" id="CAF0962236.1"/>
    </source>
</evidence>
<dbReference type="AlphaFoldDB" id="A0A8S2DGN5"/>
<sequence>MGTATPVDERAIGNFSNHQTVWLDADIGDPKNHIEFKNLFHKLIQPLETILPTKDHPQYNETEIDIPIMEDEKYITQLKQSVYNLILFKDSEDCFKFIETNPNKKIFLITSGSLGSSIVPRIAHFPQIEGVFIFCFNQDRHYKWAVDFCEIILSDLLIHHDDLLFHLTKNVGKCLESKGDTHIQNNETFKAQNCFAWAKKLYGRAQEFAQVNMYKDISNIDKKIEMAETSQSSSSSP</sequence>
<organism evidence="1 3">
    <name type="scientific">Didymodactylos carnosus</name>
    <dbReference type="NCBI Taxonomy" id="1234261"/>
    <lineage>
        <taxon>Eukaryota</taxon>
        <taxon>Metazoa</taxon>
        <taxon>Spiralia</taxon>
        <taxon>Gnathifera</taxon>
        <taxon>Rotifera</taxon>
        <taxon>Eurotatoria</taxon>
        <taxon>Bdelloidea</taxon>
        <taxon>Philodinida</taxon>
        <taxon>Philodinidae</taxon>
        <taxon>Didymodactylos</taxon>
    </lineage>
</organism>
<name>A0A8S2DGN5_9BILA</name>
<proteinExistence type="predicted"/>
<dbReference type="EMBL" id="CAJNOK010005158">
    <property type="protein sequence ID" value="CAF0962236.1"/>
    <property type="molecule type" value="Genomic_DNA"/>
</dbReference>
<dbReference type="Proteomes" id="UP000682733">
    <property type="component" value="Unassembled WGS sequence"/>
</dbReference>
<dbReference type="Proteomes" id="UP000677228">
    <property type="component" value="Unassembled WGS sequence"/>
</dbReference>
<protein>
    <submittedName>
        <fullName evidence="1">Uncharacterized protein</fullName>
    </submittedName>
</protein>
<evidence type="ECO:0000313" key="2">
    <source>
        <dbReference type="EMBL" id="CAF3734936.1"/>
    </source>
</evidence>
<comment type="caution">
    <text evidence="1">The sequence shown here is derived from an EMBL/GenBank/DDBJ whole genome shotgun (WGS) entry which is preliminary data.</text>
</comment>
<gene>
    <name evidence="1" type="ORF">OVA965_LOCUS12695</name>
    <name evidence="2" type="ORF">TMI583_LOCUS12699</name>
</gene>